<dbReference type="HOGENOM" id="CLU_1884441_0_0_12"/>
<name>F0RSE6_SPHGB</name>
<dbReference type="OrthoDB" id="195321at2"/>
<dbReference type="eggNOG" id="ENOG5030XMY">
    <property type="taxonomic scope" value="Bacteria"/>
</dbReference>
<gene>
    <name evidence="2" type="ordered locus">SpiBuddy_2536</name>
</gene>
<feature type="chain" id="PRO_5003259721" evidence="1">
    <location>
        <begin position="19"/>
        <end position="135"/>
    </location>
</feature>
<dbReference type="AlphaFoldDB" id="F0RSE6"/>
<keyword evidence="1" id="KW-0732">Signal</keyword>
<keyword evidence="3" id="KW-1185">Reference proteome</keyword>
<sequence>MKHLLVLLLLLTVGTLSAEIAPEEYRGMQLNAFEHLEIKVLSVSKSYNLFSGNTKVKANAEVRTVIRSESNLTVGDRITIRYTHDKPRKFWAGPRSIPILEKKEETTAFLAFDTENLVYVPAARGASFEPLIIEY</sequence>
<reference evidence="3" key="1">
    <citation type="submission" date="2011-02" db="EMBL/GenBank/DDBJ databases">
        <title>Complete sequence of Spirochaeta sp. Buddy.</title>
        <authorList>
            <person name="Lucas S."/>
            <person name="Copeland A."/>
            <person name="Lapidus A."/>
            <person name="Cheng J.-F."/>
            <person name="Goodwin L."/>
            <person name="Pitluck S."/>
            <person name="Zeytun A."/>
            <person name="Detter J.C."/>
            <person name="Han C."/>
            <person name="Tapia R."/>
            <person name="Land M."/>
            <person name="Hauser L."/>
            <person name="Kyrpides N."/>
            <person name="Ivanova N."/>
            <person name="Mikhailova N."/>
            <person name="Pagani I."/>
            <person name="Ritalahti K.M."/>
            <person name="Loeffler F.E."/>
            <person name="Woyke T."/>
        </authorList>
    </citation>
    <scope>NUCLEOTIDE SEQUENCE [LARGE SCALE GENOMIC DNA]</scope>
    <source>
        <strain evidence="3">ATCC BAA-1886 / DSM 22777 / Buddy</strain>
    </source>
</reference>
<dbReference type="Proteomes" id="UP000008466">
    <property type="component" value="Chromosome"/>
</dbReference>
<organism evidence="2 3">
    <name type="scientific">Sphaerochaeta globosa (strain ATCC BAA-1886 / DSM 22777 / Buddy)</name>
    <name type="common">Spirochaeta sp. (strain Buddy)</name>
    <dbReference type="NCBI Taxonomy" id="158189"/>
    <lineage>
        <taxon>Bacteria</taxon>
        <taxon>Pseudomonadati</taxon>
        <taxon>Spirochaetota</taxon>
        <taxon>Spirochaetia</taxon>
        <taxon>Spirochaetales</taxon>
        <taxon>Sphaerochaetaceae</taxon>
        <taxon>Sphaerochaeta</taxon>
    </lineage>
</organism>
<dbReference type="KEGG" id="sbu:SpiBuddy_2536"/>
<evidence type="ECO:0000256" key="1">
    <source>
        <dbReference type="SAM" id="SignalP"/>
    </source>
</evidence>
<feature type="signal peptide" evidence="1">
    <location>
        <begin position="1"/>
        <end position="18"/>
    </location>
</feature>
<proteinExistence type="predicted"/>
<dbReference type="EMBL" id="CP002541">
    <property type="protein sequence ID" value="ADY14347.1"/>
    <property type="molecule type" value="Genomic_DNA"/>
</dbReference>
<protein>
    <submittedName>
        <fullName evidence="2">Uncharacterized protein</fullName>
    </submittedName>
</protein>
<evidence type="ECO:0000313" key="2">
    <source>
        <dbReference type="EMBL" id="ADY14347.1"/>
    </source>
</evidence>
<accession>F0RSE6</accession>
<evidence type="ECO:0000313" key="3">
    <source>
        <dbReference type="Proteomes" id="UP000008466"/>
    </source>
</evidence>
<dbReference type="RefSeq" id="WP_013608192.1">
    <property type="nucleotide sequence ID" value="NC_015152.1"/>
</dbReference>